<evidence type="ECO:0000313" key="3">
    <source>
        <dbReference type="Proteomes" id="UP001332243"/>
    </source>
</evidence>
<evidence type="ECO:0000256" key="1">
    <source>
        <dbReference type="SAM" id="SignalP"/>
    </source>
</evidence>
<feature type="chain" id="PRO_5047416975" evidence="1">
    <location>
        <begin position="21"/>
        <end position="433"/>
    </location>
</feature>
<dbReference type="Proteomes" id="UP001332243">
    <property type="component" value="Unassembled WGS sequence"/>
</dbReference>
<dbReference type="RefSeq" id="WP_331216825.1">
    <property type="nucleotide sequence ID" value="NZ_JAZGQK010000023.1"/>
</dbReference>
<keyword evidence="3" id="KW-1185">Reference proteome</keyword>
<dbReference type="SUPFAM" id="SSF53850">
    <property type="entry name" value="Periplasmic binding protein-like II"/>
    <property type="match status" value="1"/>
</dbReference>
<sequence length="433" mass="45880">MSKRHLAMVAAALLTTASLAACGDSGGSSGEAAKTLTYWASNQGASIEFDKQTLQPELDKFEKQTGIKVNLEVVPWSDLLNRLLAAATSGKGPDVVNIGNTWSASLQATGALVPFDDATLSAVGGKDRFVPAALAAAGAPGQPPAAVPLYSLAYALYYNKKMFNDAGIANPPATWEELVETGKKLTKDGRWGLAVEAANPSENAHHAFTFGQQWGGEWFDQAGKPTFDTPQNVAAVKRYIDLMAVDKVVNPSNAEYAQNQSVADFANRKAAMLLWQAAGNNFKAQGMSPDEWGVAPVPFPAATPPGGKRINSMVAGINIAVFKHTENKDGALQFVKFMTSDEEQTILNKTYGSLPSVKTAGADPAFQAPEQKVLQEVLNTTAAPLPQVPDESEFETLVGTAMKELFADVASGKSVTDAQIKEKLSVAQQKMGS</sequence>
<dbReference type="Pfam" id="PF01547">
    <property type="entry name" value="SBP_bac_1"/>
    <property type="match status" value="1"/>
</dbReference>
<dbReference type="InterPro" id="IPR050490">
    <property type="entry name" value="Bact_solute-bd_prot1"/>
</dbReference>
<dbReference type="PANTHER" id="PTHR43649:SF12">
    <property type="entry name" value="DIACETYLCHITOBIOSE BINDING PROTEIN DASA"/>
    <property type="match status" value="1"/>
</dbReference>
<evidence type="ECO:0000313" key="2">
    <source>
        <dbReference type="EMBL" id="MEE6261735.1"/>
    </source>
</evidence>
<dbReference type="EMBL" id="JAZGQK010000023">
    <property type="protein sequence ID" value="MEE6261735.1"/>
    <property type="molecule type" value="Genomic_DNA"/>
</dbReference>
<dbReference type="CDD" id="cd13585">
    <property type="entry name" value="PBP2_TMBP_like"/>
    <property type="match status" value="1"/>
</dbReference>
<gene>
    <name evidence="2" type="ORF">V1633_24935</name>
</gene>
<dbReference type="PANTHER" id="PTHR43649">
    <property type="entry name" value="ARABINOSE-BINDING PROTEIN-RELATED"/>
    <property type="match status" value="1"/>
</dbReference>
<dbReference type="InterPro" id="IPR006059">
    <property type="entry name" value="SBP"/>
</dbReference>
<dbReference type="PROSITE" id="PS51257">
    <property type="entry name" value="PROKAR_LIPOPROTEIN"/>
    <property type="match status" value="1"/>
</dbReference>
<comment type="caution">
    <text evidence="2">The sequence shown here is derived from an EMBL/GenBank/DDBJ whole genome shotgun (WGS) entry which is preliminary data.</text>
</comment>
<organism evidence="2 3">
    <name type="scientific">Plantactinospora sonchi</name>
    <dbReference type="NCBI Taxonomy" id="1544735"/>
    <lineage>
        <taxon>Bacteria</taxon>
        <taxon>Bacillati</taxon>
        <taxon>Actinomycetota</taxon>
        <taxon>Actinomycetes</taxon>
        <taxon>Micromonosporales</taxon>
        <taxon>Micromonosporaceae</taxon>
        <taxon>Plantactinospora</taxon>
    </lineage>
</organism>
<keyword evidence="1" id="KW-0732">Signal</keyword>
<dbReference type="Gene3D" id="3.40.190.10">
    <property type="entry name" value="Periplasmic binding protein-like II"/>
    <property type="match status" value="2"/>
</dbReference>
<accession>A0ABU7RYX7</accession>
<name>A0ABU7RYX7_9ACTN</name>
<reference evidence="2 3" key="1">
    <citation type="submission" date="2024-01" db="EMBL/GenBank/DDBJ databases">
        <title>Genome insights into Plantactinospora sonchi sp. nov.</title>
        <authorList>
            <person name="Wang L."/>
        </authorList>
    </citation>
    <scope>NUCLEOTIDE SEQUENCE [LARGE SCALE GENOMIC DNA]</scope>
    <source>
        <strain evidence="2 3">NEAU-QY2</strain>
    </source>
</reference>
<feature type="signal peptide" evidence="1">
    <location>
        <begin position="1"/>
        <end position="20"/>
    </location>
</feature>
<proteinExistence type="predicted"/>
<protein>
    <submittedName>
        <fullName evidence="2">Sugar ABC transporter substrate-binding protein</fullName>
    </submittedName>
</protein>